<comment type="caution">
    <text evidence="2">The sequence shown here is derived from an EMBL/GenBank/DDBJ whole genome shotgun (WGS) entry which is preliminary data.</text>
</comment>
<dbReference type="Pfam" id="PF08423">
    <property type="entry name" value="Rad51"/>
    <property type="match status" value="1"/>
</dbReference>
<proteinExistence type="predicted"/>
<dbReference type="PANTHER" id="PTHR22942:SF66">
    <property type="entry name" value="RE19845P"/>
    <property type="match status" value="1"/>
</dbReference>
<name>A0ABQ5KTW7_9EUKA</name>
<gene>
    <name evidence="2" type="ORF">ADUPG1_008597</name>
</gene>
<reference evidence="2" key="1">
    <citation type="submission" date="2022-03" db="EMBL/GenBank/DDBJ databases">
        <title>Draft genome sequence of Aduncisulcus paluster, a free-living microaerophilic Fornicata.</title>
        <authorList>
            <person name="Yuyama I."/>
            <person name="Kume K."/>
            <person name="Tamura T."/>
            <person name="Inagaki Y."/>
            <person name="Hashimoto T."/>
        </authorList>
    </citation>
    <scope>NUCLEOTIDE SEQUENCE</scope>
    <source>
        <strain evidence="2">NY0171</strain>
    </source>
</reference>
<sequence>MSEHLEPPDSEYVIPESGKLSSIIPDFHPENNIRLGDPLLDRIFPSLPEGYIPASKITYIIGIPGSGKSTILHQLCMSCSLSSSCGGNGSYSMYIDCKNDFDSRRISNMAFHVTTNTTEASDCVKRITYVRITSIVDLMATCLGAASHPHSMEHPPHLIVIDGLLSLLEKERSIKKASELIQTLHSSFPNAALVVAFRPRTKGVEDSIYRHEKDEEEPEGYKMHVTRPSGFVDEAGQDTYVSVQFPFSPDAFSLCTRCVILHDDRAWKPIGGIGSIMKTGHGTASRSGICRGMCVWDTRISQSSLDGDKRGEKIDPRRGKDGEREMGAWKNIIYIVEMIAKGV</sequence>
<evidence type="ECO:0000259" key="1">
    <source>
        <dbReference type="Pfam" id="PF08423"/>
    </source>
</evidence>
<organism evidence="2 3">
    <name type="scientific">Aduncisulcus paluster</name>
    <dbReference type="NCBI Taxonomy" id="2918883"/>
    <lineage>
        <taxon>Eukaryota</taxon>
        <taxon>Metamonada</taxon>
        <taxon>Carpediemonas-like organisms</taxon>
        <taxon>Aduncisulcus</taxon>
    </lineage>
</organism>
<dbReference type="SUPFAM" id="SSF52540">
    <property type="entry name" value="P-loop containing nucleoside triphosphate hydrolases"/>
    <property type="match status" value="1"/>
</dbReference>
<dbReference type="Proteomes" id="UP001057375">
    <property type="component" value="Unassembled WGS sequence"/>
</dbReference>
<dbReference type="Gene3D" id="3.40.50.300">
    <property type="entry name" value="P-loop containing nucleotide triphosphate hydrolases"/>
    <property type="match status" value="1"/>
</dbReference>
<accession>A0ABQ5KTW7</accession>
<evidence type="ECO:0000313" key="2">
    <source>
        <dbReference type="EMBL" id="GKT35436.1"/>
    </source>
</evidence>
<evidence type="ECO:0000313" key="3">
    <source>
        <dbReference type="Proteomes" id="UP001057375"/>
    </source>
</evidence>
<keyword evidence="3" id="KW-1185">Reference proteome</keyword>
<feature type="domain" description="Rad51-like C-terminal" evidence="1">
    <location>
        <begin position="47"/>
        <end position="169"/>
    </location>
</feature>
<dbReference type="InterPro" id="IPR027417">
    <property type="entry name" value="P-loop_NTPase"/>
</dbReference>
<protein>
    <recommendedName>
        <fullName evidence="1">Rad51-like C-terminal domain-containing protein</fullName>
    </recommendedName>
</protein>
<dbReference type="PANTHER" id="PTHR22942">
    <property type="entry name" value="RECA/RAD51/RADA DNA STRAND-PAIRING FAMILY MEMBER"/>
    <property type="match status" value="1"/>
</dbReference>
<dbReference type="EMBL" id="BQXS01010989">
    <property type="protein sequence ID" value="GKT35436.1"/>
    <property type="molecule type" value="Genomic_DNA"/>
</dbReference>
<dbReference type="InterPro" id="IPR013632">
    <property type="entry name" value="Rad51_C"/>
</dbReference>